<dbReference type="SUPFAM" id="SSF51126">
    <property type="entry name" value="Pectin lyase-like"/>
    <property type="match status" value="1"/>
</dbReference>
<dbReference type="InterPro" id="IPR012334">
    <property type="entry name" value="Pectin_lyas_fold"/>
</dbReference>
<comment type="caution">
    <text evidence="1">The sequence shown here is derived from an EMBL/GenBank/DDBJ whole genome shotgun (WGS) entry which is preliminary data.</text>
</comment>
<dbReference type="InterPro" id="IPR006626">
    <property type="entry name" value="PbH1"/>
</dbReference>
<evidence type="ECO:0000313" key="1">
    <source>
        <dbReference type="EMBL" id="CAG5002039.1"/>
    </source>
</evidence>
<keyword evidence="2" id="KW-1185">Reference proteome</keyword>
<dbReference type="EMBL" id="CAJRAF010000002">
    <property type="protein sequence ID" value="CAG5002039.1"/>
    <property type="molecule type" value="Genomic_DNA"/>
</dbReference>
<dbReference type="RefSeq" id="WP_215239360.1">
    <property type="nucleotide sequence ID" value="NZ_CAJRAF010000002.1"/>
</dbReference>
<sequence>MKTILSILFTFVSIQIYSQDTLTPEGKLRYRIGIIRGTKITQMPNYALSNALRDIANAAVSRVPYVTMAELRAGKADTARVVEINEGKKSGKFIYDPTDTSSADDSVLTIRNGGRRYKRQYSGPFNAAWMGIVGDGTTDESALWQKLLDNAAIKDIFFPLPEVSYRINSITIRSNKTITFQDGAVVHGLGLLTTYQRMVNMVDISNVTIRGYRVVFKDTKTAYPGINPTPNSQRHLFLIQGCSNIVIEGIAANDSGGDGFYIGATTTQKFCQNVKLINVSADNNKRQGLSIVSGKSVHVTGSSFTGTKDDTPGAGIDVEPNASDEFLQDIRITDCKTGSNEGGGLLIALNALNGSLNPVDIVVTNHHDYASRYGFIASPAIGTAYGTVIIQNSTWETNGLHNALVSNYSASFPRIKFENCQGINANEENSAATTYGTAMIVFREAAMSGSTYIGNVEFNNCRVTETRATKRVKVGILAIDYNTTANPSGMVKDCIIHNARFDGFTDFNKIYVKGEVIIRDPAGALSFGVGNSTRAYDFYAYAPLFHNGNSTGQTLVNLADVQPGFPQVTFEIRTHNLLIIDPASGDNILPLSSGAGKRISSDVIGSKVTLYKLSADSWIISEITGTWTVEP</sequence>
<dbReference type="Proteomes" id="UP000680038">
    <property type="component" value="Unassembled WGS sequence"/>
</dbReference>
<dbReference type="Gene3D" id="2.160.20.10">
    <property type="entry name" value="Single-stranded right-handed beta-helix, Pectin lyase-like"/>
    <property type="match status" value="1"/>
</dbReference>
<dbReference type="InterPro" id="IPR011050">
    <property type="entry name" value="Pectin_lyase_fold/virulence"/>
</dbReference>
<protein>
    <recommendedName>
        <fullName evidence="3">Right-handed parallel beta-helix repeat-containing protein</fullName>
    </recommendedName>
</protein>
<evidence type="ECO:0008006" key="3">
    <source>
        <dbReference type="Google" id="ProtNLM"/>
    </source>
</evidence>
<reference evidence="1" key="1">
    <citation type="submission" date="2021-04" db="EMBL/GenBank/DDBJ databases">
        <authorList>
            <person name="Rodrigo-Torres L."/>
            <person name="Arahal R. D."/>
            <person name="Lucena T."/>
        </authorList>
    </citation>
    <scope>NUCLEOTIDE SEQUENCE</scope>
    <source>
        <strain evidence="1">CECT 9275</strain>
    </source>
</reference>
<evidence type="ECO:0000313" key="2">
    <source>
        <dbReference type="Proteomes" id="UP000680038"/>
    </source>
</evidence>
<dbReference type="SMART" id="SM00710">
    <property type="entry name" value="PbH1"/>
    <property type="match status" value="6"/>
</dbReference>
<accession>A0A916JGC9</accession>
<dbReference type="AlphaFoldDB" id="A0A916JGC9"/>
<gene>
    <name evidence="1" type="ORF">DYBT9275_02791</name>
</gene>
<proteinExistence type="predicted"/>
<organism evidence="1 2">
    <name type="scientific">Dyadobacter helix</name>
    <dbReference type="NCBI Taxonomy" id="2822344"/>
    <lineage>
        <taxon>Bacteria</taxon>
        <taxon>Pseudomonadati</taxon>
        <taxon>Bacteroidota</taxon>
        <taxon>Cytophagia</taxon>
        <taxon>Cytophagales</taxon>
        <taxon>Spirosomataceae</taxon>
        <taxon>Dyadobacter</taxon>
    </lineage>
</organism>
<name>A0A916JGC9_9BACT</name>